<dbReference type="Gene3D" id="1.10.10.10">
    <property type="entry name" value="Winged helix-like DNA-binding domain superfamily/Winged helix DNA-binding domain"/>
    <property type="match status" value="1"/>
</dbReference>
<dbReference type="AlphaFoldDB" id="G7VAE7"/>
<dbReference type="PANTHER" id="PTHR45526:SF1">
    <property type="entry name" value="TRANSCRIPTIONAL REGULATORY PROTEIN DCUR-RELATED"/>
    <property type="match status" value="1"/>
</dbReference>
<accession>G7VAE7</accession>
<dbReference type="InterPro" id="IPR011006">
    <property type="entry name" value="CheY-like_superfamily"/>
</dbReference>
<keyword evidence="4" id="KW-1185">Reference proteome</keyword>
<proteinExistence type="predicted"/>
<evidence type="ECO:0000256" key="1">
    <source>
        <dbReference type="PROSITE-ProRule" id="PRU00169"/>
    </source>
</evidence>
<keyword evidence="1" id="KW-0597">Phosphoprotein</keyword>
<sequence>MPKLKVIIADEDPMVCYLCRNYISGIYGFTVTSETHSLSSLKRELKNLTVDLVLLDAHMDKDLKLDGFKGLRSAFPRVDFIVMAKTGDPFIIRNVICQGAFDCLIKPFSFKRLESSLKAYRTYNLGLTTRDSPWNQEELDKMMSELANTKVHPLRGDLPKGIQEKLLEKVIRCLEQSNKALSAKEIGGIVGISRATARRYLEYLLESKLVSVEYPFTKIGRPKKLYKLVQKQ</sequence>
<dbReference type="Pfam" id="PF20714">
    <property type="entry name" value="HTH_64"/>
    <property type="match status" value="1"/>
</dbReference>
<feature type="modified residue" description="4-aspartylphosphate" evidence="1">
    <location>
        <position position="56"/>
    </location>
</feature>
<dbReference type="eggNOG" id="COG4565">
    <property type="taxonomic scope" value="Bacteria"/>
</dbReference>
<protein>
    <recommendedName>
        <fullName evidence="2">Response regulatory domain-containing protein</fullName>
    </recommendedName>
</protein>
<dbReference type="SMART" id="SM00448">
    <property type="entry name" value="REC"/>
    <property type="match status" value="1"/>
</dbReference>
<evidence type="ECO:0000313" key="4">
    <source>
        <dbReference type="Proteomes" id="UP000005868"/>
    </source>
</evidence>
<geneLocation type="plasmid" evidence="3 4">
    <name>pTLIE01</name>
</geneLocation>
<dbReference type="InterPro" id="IPR048714">
    <property type="entry name" value="DpiA-like_HTH"/>
</dbReference>
<gene>
    <name evidence="3" type="ordered locus">Tlie_1888</name>
</gene>
<evidence type="ECO:0000259" key="2">
    <source>
        <dbReference type="PROSITE" id="PS50110"/>
    </source>
</evidence>
<dbReference type="Proteomes" id="UP000005868">
    <property type="component" value="Plasmid pTLIE01"/>
</dbReference>
<dbReference type="InterPro" id="IPR036390">
    <property type="entry name" value="WH_DNA-bd_sf"/>
</dbReference>
<dbReference type="Gene3D" id="3.40.50.2300">
    <property type="match status" value="1"/>
</dbReference>
<dbReference type="PROSITE" id="PS50110">
    <property type="entry name" value="RESPONSE_REGULATORY"/>
    <property type="match status" value="1"/>
</dbReference>
<dbReference type="KEGG" id="tli:Tlie_1888"/>
<dbReference type="SUPFAM" id="SSF46785">
    <property type="entry name" value="Winged helix' DNA-binding domain"/>
    <property type="match status" value="1"/>
</dbReference>
<dbReference type="HOGENOM" id="CLU_000445_39_1_0"/>
<dbReference type="SUPFAM" id="SSF52172">
    <property type="entry name" value="CheY-like"/>
    <property type="match status" value="1"/>
</dbReference>
<name>G7VAE7_THELD</name>
<dbReference type="InterPro" id="IPR051271">
    <property type="entry name" value="2C-system_Tx_regulators"/>
</dbReference>
<dbReference type="Pfam" id="PF00072">
    <property type="entry name" value="Response_reg"/>
    <property type="match status" value="1"/>
</dbReference>
<keyword evidence="3" id="KW-0614">Plasmid</keyword>
<dbReference type="OrthoDB" id="9759232at2"/>
<dbReference type="InterPro" id="IPR036388">
    <property type="entry name" value="WH-like_DNA-bd_sf"/>
</dbReference>
<reference evidence="3 4" key="1">
    <citation type="submission" date="2011-10" db="EMBL/GenBank/DDBJ databases">
        <title>The complete genome of plasmid of Thermovirga lienii DSM 17291.</title>
        <authorList>
            <consortium name="US DOE Joint Genome Institute (JGI-PGF)"/>
            <person name="Lucas S."/>
            <person name="Copeland A."/>
            <person name="Lapidus A."/>
            <person name="Glavina del Rio T."/>
            <person name="Dalin E."/>
            <person name="Tice H."/>
            <person name="Bruce D."/>
            <person name="Goodwin L."/>
            <person name="Pitluck S."/>
            <person name="Peters L."/>
            <person name="Mikhailova N."/>
            <person name="Saunders E."/>
            <person name="Kyrpides N."/>
            <person name="Mavromatis K."/>
            <person name="Ivanova N."/>
            <person name="Last F.I."/>
            <person name="Brettin T."/>
            <person name="Detter J.C."/>
            <person name="Han C."/>
            <person name="Larimer F."/>
            <person name="Land M."/>
            <person name="Hauser L."/>
            <person name="Markowitz V."/>
            <person name="Cheng J.-F."/>
            <person name="Hugenholtz P."/>
            <person name="Woyke T."/>
            <person name="Wu D."/>
            <person name="Spring S."/>
            <person name="Schroeder M."/>
            <person name="Brambilla E.-M."/>
            <person name="Klenk H.-P."/>
            <person name="Eisen J.A."/>
        </authorList>
    </citation>
    <scope>NUCLEOTIDE SEQUENCE [LARGE SCALE GENOMIC DNA]</scope>
    <source>
        <strain evidence="4">ATCC BAA-1197 / DSM 17291 / Cas60314</strain>
        <plasmid evidence="4">Plasmid pTLIE01</plasmid>
    </source>
</reference>
<dbReference type="InterPro" id="IPR001789">
    <property type="entry name" value="Sig_transdc_resp-reg_receiver"/>
</dbReference>
<evidence type="ECO:0000313" key="3">
    <source>
        <dbReference type="EMBL" id="AER67597.1"/>
    </source>
</evidence>
<organism evidence="3 4">
    <name type="scientific">Thermovirga lienii (strain ATCC BAA-1197 / DSM 17291 / Cas60314)</name>
    <dbReference type="NCBI Taxonomy" id="580340"/>
    <lineage>
        <taxon>Bacteria</taxon>
        <taxon>Thermotogati</taxon>
        <taxon>Synergistota</taxon>
        <taxon>Synergistia</taxon>
        <taxon>Synergistales</taxon>
        <taxon>Thermovirgaceae</taxon>
        <taxon>Thermovirga</taxon>
    </lineage>
</organism>
<dbReference type="GO" id="GO:0000156">
    <property type="term" value="F:phosphorelay response regulator activity"/>
    <property type="evidence" value="ECO:0007669"/>
    <property type="project" value="TreeGrafter"/>
</dbReference>
<feature type="domain" description="Response regulatory" evidence="2">
    <location>
        <begin position="5"/>
        <end position="121"/>
    </location>
</feature>
<dbReference type="EMBL" id="CP003097">
    <property type="protein sequence ID" value="AER67597.1"/>
    <property type="molecule type" value="Genomic_DNA"/>
</dbReference>
<dbReference type="PANTHER" id="PTHR45526">
    <property type="entry name" value="TRANSCRIPTIONAL REGULATORY PROTEIN DPIA"/>
    <property type="match status" value="1"/>
</dbReference>